<feature type="region of interest" description="Disordered" evidence="1">
    <location>
        <begin position="149"/>
        <end position="274"/>
    </location>
</feature>
<evidence type="ECO:0000313" key="3">
    <source>
        <dbReference type="EMBL" id="JAT64101.1"/>
    </source>
</evidence>
<evidence type="ECO:0000256" key="1">
    <source>
        <dbReference type="SAM" id="MobiDB-lite"/>
    </source>
</evidence>
<evidence type="ECO:0000256" key="2">
    <source>
        <dbReference type="SAM" id="Phobius"/>
    </source>
</evidence>
<reference evidence="3" key="1">
    <citation type="submission" date="2015-07" db="EMBL/GenBank/DDBJ databases">
        <title>Transcriptome Assembly of Anthurium amnicola.</title>
        <authorList>
            <person name="Suzuki J."/>
        </authorList>
    </citation>
    <scope>NUCLEOTIDE SEQUENCE</scope>
</reference>
<sequence>MASMPCLIHTDVSSSAAAAPWSRPSSPLQPGFAARPTKTRGWRRGSSSVRTEVGGGGARGGANCRFKPRNSGMDAVGVGAYGSQCWCDSDRVEQIKIQSTSRYFVRHRDFSKQAKFSGNNLSFIVSPLVLSPIFQQMCIRWIRPFSSMGSNEVTSEDASPPSMDNRDVISEPSKIGSVKTERAVSDSQLSSSHVQPTMTNQDKTNPETQGGTTKQPPLTAREKLRAARVLSRYTESRPSRSELGSRVLDALRETDRGKKRSGLPEAPSNLFDDSKRGLPKQGFTFNFPGGSDMFFIVASFVFISTVMFATTYIVWKAGAIHFNEY</sequence>
<dbReference type="AlphaFoldDB" id="A0A1D1ZB66"/>
<dbReference type="GO" id="GO:0005840">
    <property type="term" value="C:ribosome"/>
    <property type="evidence" value="ECO:0007669"/>
    <property type="project" value="UniProtKB-KW"/>
</dbReference>
<dbReference type="PANTHER" id="PTHR37233">
    <property type="entry name" value="TRANSMEMBRANE PROTEIN"/>
    <property type="match status" value="1"/>
</dbReference>
<keyword evidence="3" id="KW-0689">Ribosomal protein</keyword>
<organism evidence="3">
    <name type="scientific">Anthurium amnicola</name>
    <dbReference type="NCBI Taxonomy" id="1678845"/>
    <lineage>
        <taxon>Eukaryota</taxon>
        <taxon>Viridiplantae</taxon>
        <taxon>Streptophyta</taxon>
        <taxon>Embryophyta</taxon>
        <taxon>Tracheophyta</taxon>
        <taxon>Spermatophyta</taxon>
        <taxon>Magnoliopsida</taxon>
        <taxon>Liliopsida</taxon>
        <taxon>Araceae</taxon>
        <taxon>Pothoideae</taxon>
        <taxon>Potheae</taxon>
        <taxon>Anthurium</taxon>
    </lineage>
</organism>
<protein>
    <submittedName>
        <fullName evidence="3">30S ribosomal protein S16</fullName>
    </submittedName>
</protein>
<name>A0A1D1ZB66_9ARAE</name>
<keyword evidence="2" id="KW-0812">Transmembrane</keyword>
<dbReference type="EMBL" id="GDJX01003835">
    <property type="protein sequence ID" value="JAT64101.1"/>
    <property type="molecule type" value="Transcribed_RNA"/>
</dbReference>
<gene>
    <name evidence="3" type="primary">rpsP_3</name>
    <name evidence="3" type="ORF">g.103055</name>
</gene>
<feature type="transmembrane region" description="Helical" evidence="2">
    <location>
        <begin position="293"/>
        <end position="315"/>
    </location>
</feature>
<proteinExistence type="predicted"/>
<feature type="compositionally biased region" description="Polar residues" evidence="1">
    <location>
        <begin position="185"/>
        <end position="216"/>
    </location>
</feature>
<dbReference type="GO" id="GO:0009535">
    <property type="term" value="C:chloroplast thylakoid membrane"/>
    <property type="evidence" value="ECO:0007669"/>
    <property type="project" value="TreeGrafter"/>
</dbReference>
<accession>A0A1D1ZB66</accession>
<dbReference type="PANTHER" id="PTHR37233:SF2">
    <property type="entry name" value="TRANSMEMBRANE PROTEIN"/>
    <property type="match status" value="1"/>
</dbReference>
<keyword evidence="2" id="KW-1133">Transmembrane helix</keyword>
<keyword evidence="3" id="KW-0687">Ribonucleoprotein</keyword>
<keyword evidence="2" id="KW-0472">Membrane</keyword>
<feature type="region of interest" description="Disordered" evidence="1">
    <location>
        <begin position="18"/>
        <end position="62"/>
    </location>
</feature>